<reference evidence="9 10" key="1">
    <citation type="journal article" date="2011" name="Appl. Environ. Microbiol.">
        <title>Prevention of Gordonia and Nocardia Stabilized Foam Formation by Using Bacteriophage GTE7.</title>
        <authorList>
            <person name="Petrovski S."/>
            <person name="Seviour R.J."/>
            <person name="Tillett D."/>
        </authorList>
    </citation>
    <scope>NUCLEOTIDE SEQUENCE [LARGE SCALE GENOMIC DNA]</scope>
</reference>
<evidence type="ECO:0000313" key="9">
    <source>
        <dbReference type="EMBL" id="AER26589.1"/>
    </source>
</evidence>
<evidence type="ECO:0000313" key="10">
    <source>
        <dbReference type="Proteomes" id="UP000005878"/>
    </source>
</evidence>
<dbReference type="Proteomes" id="UP000005878">
    <property type="component" value="Segment"/>
</dbReference>
<dbReference type="GO" id="GO:0003887">
    <property type="term" value="F:DNA-directed DNA polymerase activity"/>
    <property type="evidence" value="ECO:0007669"/>
    <property type="project" value="UniProtKB-KW"/>
</dbReference>
<dbReference type="KEGG" id="vg:11447622"/>
<comment type="subcellular location">
    <subcellularLocation>
        <location evidence="1">Cytoplasm</location>
    </subcellularLocation>
</comment>
<dbReference type="SUPFAM" id="SSF55979">
    <property type="entry name" value="DNA clamp"/>
    <property type="match status" value="1"/>
</dbReference>
<keyword evidence="6" id="KW-0235">DNA replication</keyword>
<evidence type="ECO:0000256" key="7">
    <source>
        <dbReference type="ARBA" id="ARBA00022932"/>
    </source>
</evidence>
<evidence type="ECO:0000256" key="4">
    <source>
        <dbReference type="ARBA" id="ARBA00022679"/>
    </source>
</evidence>
<dbReference type="EMBL" id="JN035618">
    <property type="protein sequence ID" value="AER26589.1"/>
    <property type="molecule type" value="Genomic_DNA"/>
</dbReference>
<keyword evidence="5" id="KW-0548">Nucleotidyltransferase</keyword>
<dbReference type="GO" id="GO:0006271">
    <property type="term" value="P:DNA strand elongation involved in DNA replication"/>
    <property type="evidence" value="ECO:0007669"/>
    <property type="project" value="TreeGrafter"/>
</dbReference>
<comment type="similarity">
    <text evidence="2">Belongs to the beta sliding clamp family.</text>
</comment>
<sequence length="379" mass="42642">MATVIEFNNATLADAIKRANTVAPTRGREFDMFKGFVFDINPDEEFVTLRATNGELYYTEYLYPVNMEVDQAVSWRVSSVSTPGIISNLSVKGNIKMKDEGGKIRMTSGRMKATTPLIRGGEYPDIEHFLYEPENMIQMTGLGARMDLVGWATTNDGMPPRCGVYMDEDYLCATNGIALVRVPNEYKFKDGRENVVIPYQLVSPILRTLEEVEVGVIGNHLVMSPTEDILIKCTMFDPGFDPVNRVMEKEYEASISFNRDEVVNALNRVSKVGRADRQIALDVFIVGEMMTLAIRDRDSSEEIEESILLIEDAPHDELVRYIFSIEFFTEAISKSPTKELTMFYNPSKPVSVVKVQAVGGYEAAIMPRIDMKEIKKDGN</sequence>
<dbReference type="GO" id="GO:0003677">
    <property type="term" value="F:DNA binding"/>
    <property type="evidence" value="ECO:0007669"/>
    <property type="project" value="UniProtKB-KW"/>
</dbReference>
<dbReference type="PANTHER" id="PTHR30478:SF0">
    <property type="entry name" value="BETA SLIDING CLAMP"/>
    <property type="match status" value="1"/>
</dbReference>
<dbReference type="GeneID" id="11447622"/>
<dbReference type="Gene3D" id="3.10.150.10">
    <property type="entry name" value="DNA Polymerase III, subunit A, domain 2"/>
    <property type="match status" value="1"/>
</dbReference>
<dbReference type="InterPro" id="IPR046938">
    <property type="entry name" value="DNA_clamp_sf"/>
</dbReference>
<evidence type="ECO:0000256" key="5">
    <source>
        <dbReference type="ARBA" id="ARBA00022695"/>
    </source>
</evidence>
<dbReference type="PANTHER" id="PTHR30478">
    <property type="entry name" value="DNA POLYMERASE III SUBUNIT BETA"/>
    <property type="match status" value="1"/>
</dbReference>
<accession>G8FS39</accession>
<evidence type="ECO:0000256" key="3">
    <source>
        <dbReference type="ARBA" id="ARBA00022490"/>
    </source>
</evidence>
<evidence type="ECO:0000256" key="6">
    <source>
        <dbReference type="ARBA" id="ARBA00022705"/>
    </source>
</evidence>
<keyword evidence="10" id="KW-1185">Reference proteome</keyword>
<keyword evidence="4" id="KW-0808">Transferase</keyword>
<protein>
    <submittedName>
        <fullName evidence="9">DNA polymerase III beta subunit</fullName>
    </submittedName>
</protein>
<dbReference type="GO" id="GO:0009360">
    <property type="term" value="C:DNA polymerase III complex"/>
    <property type="evidence" value="ECO:0007669"/>
    <property type="project" value="InterPro"/>
</dbReference>
<evidence type="ECO:0000256" key="1">
    <source>
        <dbReference type="ARBA" id="ARBA00004496"/>
    </source>
</evidence>
<evidence type="ECO:0000256" key="8">
    <source>
        <dbReference type="ARBA" id="ARBA00023125"/>
    </source>
</evidence>
<name>G8FS39_9CAUD</name>
<keyword evidence="3" id="KW-0963">Cytoplasm</keyword>
<keyword evidence="8" id="KW-0238">DNA-binding</keyword>
<dbReference type="RefSeq" id="YP_004934747.1">
    <property type="nucleotide sequence ID" value="NC_016166.1"/>
</dbReference>
<keyword evidence="7" id="KW-0239">DNA-directed DNA polymerase</keyword>
<evidence type="ECO:0000256" key="2">
    <source>
        <dbReference type="ARBA" id="ARBA00010752"/>
    </source>
</evidence>
<organism evidence="9 10">
    <name type="scientific">Gordonia phage GTE7</name>
    <dbReference type="NCBI Taxonomy" id="1100814"/>
    <lineage>
        <taxon>Viruses</taxon>
        <taxon>Duplodnaviria</taxon>
        <taxon>Heunggongvirae</taxon>
        <taxon>Uroviricota</taxon>
        <taxon>Caudoviricetes</taxon>
        <taxon>Getseptimavirus</taxon>
        <taxon>Getseptimavirus GTE7</taxon>
    </lineage>
</organism>
<dbReference type="Gene3D" id="3.70.10.10">
    <property type="match status" value="1"/>
</dbReference>
<proteinExistence type="inferred from homology"/>
<dbReference type="InterPro" id="IPR001001">
    <property type="entry name" value="DNA_polIII_beta"/>
</dbReference>